<evidence type="ECO:0000313" key="1">
    <source>
        <dbReference type="EMBL" id="GFU13372.1"/>
    </source>
</evidence>
<gene>
    <name evidence="1" type="ORF">NPIL_422401</name>
</gene>
<keyword evidence="2" id="KW-1185">Reference proteome</keyword>
<dbReference type="Proteomes" id="UP000887013">
    <property type="component" value="Unassembled WGS sequence"/>
</dbReference>
<name>A0A8X6UG16_NEPPI</name>
<dbReference type="AlphaFoldDB" id="A0A8X6UG16"/>
<sequence length="90" mass="9495">MAKSGRALPAKRWYGQCAWRSCYAKRARFAAAGAAVAACAAVPCARGPALYGGFAVAATGGRSLKVRQRRYVLCNGRYALLALQGLAMRA</sequence>
<proteinExistence type="predicted"/>
<organism evidence="1 2">
    <name type="scientific">Nephila pilipes</name>
    <name type="common">Giant wood spider</name>
    <name type="synonym">Nephila maculata</name>
    <dbReference type="NCBI Taxonomy" id="299642"/>
    <lineage>
        <taxon>Eukaryota</taxon>
        <taxon>Metazoa</taxon>
        <taxon>Ecdysozoa</taxon>
        <taxon>Arthropoda</taxon>
        <taxon>Chelicerata</taxon>
        <taxon>Arachnida</taxon>
        <taxon>Araneae</taxon>
        <taxon>Araneomorphae</taxon>
        <taxon>Entelegynae</taxon>
        <taxon>Araneoidea</taxon>
        <taxon>Nephilidae</taxon>
        <taxon>Nephila</taxon>
    </lineage>
</organism>
<protein>
    <submittedName>
        <fullName evidence="1">Uncharacterized protein</fullName>
    </submittedName>
</protein>
<comment type="caution">
    <text evidence="1">The sequence shown here is derived from an EMBL/GenBank/DDBJ whole genome shotgun (WGS) entry which is preliminary data.</text>
</comment>
<accession>A0A8X6UG16</accession>
<reference evidence="1" key="1">
    <citation type="submission" date="2020-08" db="EMBL/GenBank/DDBJ databases">
        <title>Multicomponent nature underlies the extraordinary mechanical properties of spider dragline silk.</title>
        <authorList>
            <person name="Kono N."/>
            <person name="Nakamura H."/>
            <person name="Mori M."/>
            <person name="Yoshida Y."/>
            <person name="Ohtoshi R."/>
            <person name="Malay A.D."/>
            <person name="Moran D.A.P."/>
            <person name="Tomita M."/>
            <person name="Numata K."/>
            <person name="Arakawa K."/>
        </authorList>
    </citation>
    <scope>NUCLEOTIDE SEQUENCE</scope>
</reference>
<evidence type="ECO:0000313" key="2">
    <source>
        <dbReference type="Proteomes" id="UP000887013"/>
    </source>
</evidence>
<dbReference type="EMBL" id="BMAW01125652">
    <property type="protein sequence ID" value="GFU13372.1"/>
    <property type="molecule type" value="Genomic_DNA"/>
</dbReference>